<reference evidence="1 2" key="1">
    <citation type="submission" date="2019-05" db="EMBL/GenBank/DDBJ databases">
        <title>Another draft genome of Portunus trituberculatus and its Hox gene families provides insights of decapod evolution.</title>
        <authorList>
            <person name="Jeong J.-H."/>
            <person name="Song I."/>
            <person name="Kim S."/>
            <person name="Choi T."/>
            <person name="Kim D."/>
            <person name="Ryu S."/>
            <person name="Kim W."/>
        </authorList>
    </citation>
    <scope>NUCLEOTIDE SEQUENCE [LARGE SCALE GENOMIC DNA]</scope>
    <source>
        <tissue evidence="1">Muscle</tissue>
    </source>
</reference>
<sequence>MRALGSDESPNARVRILSECRLGFLTRGNGFLAVEHLRGALRAFRASSSEVRGKYEYNNPTFSTLK</sequence>
<keyword evidence="2" id="KW-1185">Reference proteome</keyword>
<evidence type="ECO:0000313" key="2">
    <source>
        <dbReference type="Proteomes" id="UP000324222"/>
    </source>
</evidence>
<dbReference type="Proteomes" id="UP000324222">
    <property type="component" value="Unassembled WGS sequence"/>
</dbReference>
<organism evidence="1 2">
    <name type="scientific">Portunus trituberculatus</name>
    <name type="common">Swimming crab</name>
    <name type="synonym">Neptunus trituberculatus</name>
    <dbReference type="NCBI Taxonomy" id="210409"/>
    <lineage>
        <taxon>Eukaryota</taxon>
        <taxon>Metazoa</taxon>
        <taxon>Ecdysozoa</taxon>
        <taxon>Arthropoda</taxon>
        <taxon>Crustacea</taxon>
        <taxon>Multicrustacea</taxon>
        <taxon>Malacostraca</taxon>
        <taxon>Eumalacostraca</taxon>
        <taxon>Eucarida</taxon>
        <taxon>Decapoda</taxon>
        <taxon>Pleocyemata</taxon>
        <taxon>Brachyura</taxon>
        <taxon>Eubrachyura</taxon>
        <taxon>Portunoidea</taxon>
        <taxon>Portunidae</taxon>
        <taxon>Portuninae</taxon>
        <taxon>Portunus</taxon>
    </lineage>
</organism>
<comment type="caution">
    <text evidence="1">The sequence shown here is derived from an EMBL/GenBank/DDBJ whole genome shotgun (WGS) entry which is preliminary data.</text>
</comment>
<dbReference type="AlphaFoldDB" id="A0A5B7FDB0"/>
<protein>
    <submittedName>
        <fullName evidence="1">Uncharacterized protein</fullName>
    </submittedName>
</protein>
<dbReference type="EMBL" id="VSRR010005453">
    <property type="protein sequence ID" value="MPC42484.1"/>
    <property type="molecule type" value="Genomic_DNA"/>
</dbReference>
<evidence type="ECO:0000313" key="1">
    <source>
        <dbReference type="EMBL" id="MPC42484.1"/>
    </source>
</evidence>
<gene>
    <name evidence="1" type="ORF">E2C01_036106</name>
</gene>
<accession>A0A5B7FDB0</accession>
<name>A0A5B7FDB0_PORTR</name>
<proteinExistence type="predicted"/>